<proteinExistence type="predicted"/>
<dbReference type="RefSeq" id="WP_148457143.1">
    <property type="nucleotide sequence ID" value="NZ_VSDO01000005.1"/>
</dbReference>
<dbReference type="OrthoDB" id="2630876at2"/>
<name>A0A5D0CQE0_9BACL</name>
<reference evidence="1 2" key="1">
    <citation type="submission" date="2019-08" db="EMBL/GenBank/DDBJ databases">
        <title>Genome sequencing of Paenibacillus faecis DSM 23593(T).</title>
        <authorList>
            <person name="Kook J.-K."/>
            <person name="Park S.-N."/>
            <person name="Lim Y.K."/>
        </authorList>
    </citation>
    <scope>NUCLEOTIDE SEQUENCE [LARGE SCALE GENOMIC DNA]</scope>
    <source>
        <strain evidence="1 2">DSM 23593</strain>
    </source>
</reference>
<accession>A0A5D0CQE0</accession>
<organism evidence="1 2">
    <name type="scientific">Paenibacillus faecis</name>
    <dbReference type="NCBI Taxonomy" id="862114"/>
    <lineage>
        <taxon>Bacteria</taxon>
        <taxon>Bacillati</taxon>
        <taxon>Bacillota</taxon>
        <taxon>Bacilli</taxon>
        <taxon>Bacillales</taxon>
        <taxon>Paenibacillaceae</taxon>
        <taxon>Paenibacillus</taxon>
    </lineage>
</organism>
<keyword evidence="2" id="KW-1185">Reference proteome</keyword>
<evidence type="ECO:0000313" key="2">
    <source>
        <dbReference type="Proteomes" id="UP000325218"/>
    </source>
</evidence>
<gene>
    <name evidence="1" type="ORF">FRY98_24690</name>
</gene>
<comment type="caution">
    <text evidence="1">The sequence shown here is derived from an EMBL/GenBank/DDBJ whole genome shotgun (WGS) entry which is preliminary data.</text>
</comment>
<sequence>MSKIDFELKDRIYQLYEDDLITQREAEILTQVFSYPSRKEAAQKLGIEHQSLSACISKLIRDRVLIKVRKGVLKLTDDISAINRQISYAPPPPKEVPLVISDDERKWMLQHYDGRKRSEAAKILGRSKYDINRMALALGLDRKY</sequence>
<dbReference type="EMBL" id="VSDO01000005">
    <property type="protein sequence ID" value="TYA10967.1"/>
    <property type="molecule type" value="Genomic_DNA"/>
</dbReference>
<evidence type="ECO:0000313" key="1">
    <source>
        <dbReference type="EMBL" id="TYA10967.1"/>
    </source>
</evidence>
<dbReference type="AlphaFoldDB" id="A0A5D0CQE0"/>
<dbReference type="Proteomes" id="UP000325218">
    <property type="component" value="Unassembled WGS sequence"/>
</dbReference>
<protein>
    <submittedName>
        <fullName evidence="1">Uncharacterized protein</fullName>
    </submittedName>
</protein>